<reference evidence="2 3" key="2">
    <citation type="submission" date="2019-05" db="EMBL/GenBank/DDBJ databases">
        <title>Genome evolution of the obligate endosymbiont Buchnera aphidicola.</title>
        <authorList>
            <person name="Moran N.A."/>
        </authorList>
    </citation>
    <scope>NUCLEOTIDE SEQUENCE [LARGE SCALE GENOMIC DNA]</scope>
    <source>
        <strain evidence="2 3">Aar</strain>
    </source>
</reference>
<dbReference type="Pfam" id="PF00075">
    <property type="entry name" value="RNase_H"/>
    <property type="match status" value="1"/>
</dbReference>
<dbReference type="InterPro" id="IPR012337">
    <property type="entry name" value="RNaseH-like_sf"/>
</dbReference>
<evidence type="ECO:0000313" key="3">
    <source>
        <dbReference type="Proteomes" id="UP000298654"/>
    </source>
</evidence>
<dbReference type="AlphaFoldDB" id="A0A4D6XLY3"/>
<dbReference type="Proteomes" id="UP000298654">
    <property type="component" value="Chromosome"/>
</dbReference>
<feature type="domain" description="RNase H type-1" evidence="1">
    <location>
        <begin position="1"/>
        <end position="58"/>
    </location>
</feature>
<dbReference type="PROSITE" id="PS50879">
    <property type="entry name" value="RNASE_H_1"/>
    <property type="match status" value="1"/>
</dbReference>
<gene>
    <name evidence="2" type="ORF">D9V59_01235</name>
</gene>
<proteinExistence type="predicted"/>
<dbReference type="InterPro" id="IPR002156">
    <property type="entry name" value="RNaseH_domain"/>
</dbReference>
<dbReference type="OrthoDB" id="7845843at2"/>
<accession>A0A4D6XLY3</accession>
<dbReference type="GO" id="GO:0003676">
    <property type="term" value="F:nucleic acid binding"/>
    <property type="evidence" value="ECO:0007669"/>
    <property type="project" value="InterPro"/>
</dbReference>
<organism evidence="2 3">
    <name type="scientific">Buchnera aphidicola</name>
    <name type="common">Artemisaphis artemisicola</name>
    <dbReference type="NCBI Taxonomy" id="1241836"/>
    <lineage>
        <taxon>Bacteria</taxon>
        <taxon>Pseudomonadati</taxon>
        <taxon>Pseudomonadota</taxon>
        <taxon>Gammaproteobacteria</taxon>
        <taxon>Enterobacterales</taxon>
        <taxon>Erwiniaceae</taxon>
        <taxon>Buchnera</taxon>
    </lineage>
</organism>
<dbReference type="GO" id="GO:0004523">
    <property type="term" value="F:RNA-DNA hybrid ribonuclease activity"/>
    <property type="evidence" value="ECO:0007669"/>
    <property type="project" value="InterPro"/>
</dbReference>
<evidence type="ECO:0000313" key="2">
    <source>
        <dbReference type="EMBL" id="QCI15928.1"/>
    </source>
</evidence>
<sequence>MEKKKWKTTRKKSVKNIDLWLRINNALQKHLVNWFWVKSHIGHFENERCDIIAKNAAHNPSKKDIYYENSKL</sequence>
<dbReference type="Gene3D" id="3.30.420.10">
    <property type="entry name" value="Ribonuclease H-like superfamily/Ribonuclease H"/>
    <property type="match status" value="1"/>
</dbReference>
<protein>
    <submittedName>
        <fullName evidence="2">Ribonuclease H</fullName>
    </submittedName>
</protein>
<reference evidence="2 3" key="1">
    <citation type="submission" date="2018-12" db="EMBL/GenBank/DDBJ databases">
        <authorList>
            <person name="Chong R.A."/>
        </authorList>
    </citation>
    <scope>NUCLEOTIDE SEQUENCE [LARGE SCALE GENOMIC DNA]</scope>
    <source>
        <strain evidence="2 3">Aar</strain>
    </source>
</reference>
<dbReference type="EMBL" id="CP034900">
    <property type="protein sequence ID" value="QCI15928.1"/>
    <property type="molecule type" value="Genomic_DNA"/>
</dbReference>
<name>A0A4D6XLY3_9GAMM</name>
<dbReference type="InterPro" id="IPR036397">
    <property type="entry name" value="RNaseH_sf"/>
</dbReference>
<evidence type="ECO:0000259" key="1">
    <source>
        <dbReference type="PROSITE" id="PS50879"/>
    </source>
</evidence>
<dbReference type="SUPFAM" id="SSF53098">
    <property type="entry name" value="Ribonuclease H-like"/>
    <property type="match status" value="1"/>
</dbReference>